<keyword evidence="4" id="KW-1185">Reference proteome</keyword>
<feature type="region of interest" description="Disordered" evidence="1">
    <location>
        <begin position="80"/>
        <end position="111"/>
    </location>
</feature>
<evidence type="ECO:0000259" key="2">
    <source>
        <dbReference type="SMART" id="SM00849"/>
    </source>
</evidence>
<accession>A0ABY4Q607</accession>
<dbReference type="CDD" id="cd16282">
    <property type="entry name" value="metallo-hydrolase-like_MBL-fold"/>
    <property type="match status" value="1"/>
</dbReference>
<protein>
    <submittedName>
        <fullName evidence="3">MBL fold metallo-hydrolase</fullName>
    </submittedName>
</protein>
<dbReference type="RefSeq" id="WP_249592483.1">
    <property type="nucleotide sequence ID" value="NZ_BAAAQL010000053.1"/>
</dbReference>
<dbReference type="EMBL" id="CP097289">
    <property type="protein sequence ID" value="UQT61151.1"/>
    <property type="molecule type" value="Genomic_DNA"/>
</dbReference>
<gene>
    <name evidence="3" type="ORF">M4V62_42145</name>
</gene>
<dbReference type="InterPro" id="IPR050855">
    <property type="entry name" value="NDM-1-like"/>
</dbReference>
<dbReference type="Pfam" id="PF00753">
    <property type="entry name" value="Lactamase_B"/>
    <property type="match status" value="1"/>
</dbReference>
<evidence type="ECO:0000313" key="3">
    <source>
        <dbReference type="EMBL" id="UQT61151.1"/>
    </source>
</evidence>
<dbReference type="InterPro" id="IPR001279">
    <property type="entry name" value="Metallo-B-lactamas"/>
</dbReference>
<proteinExistence type="predicted"/>
<evidence type="ECO:0000313" key="4">
    <source>
        <dbReference type="Proteomes" id="UP000829992"/>
    </source>
</evidence>
<dbReference type="Proteomes" id="UP000829992">
    <property type="component" value="Chromosome"/>
</dbReference>
<dbReference type="InterPro" id="IPR036866">
    <property type="entry name" value="RibonucZ/Hydroxyglut_hydro"/>
</dbReference>
<name>A0ABY4Q607_9ACTN</name>
<evidence type="ECO:0000256" key="1">
    <source>
        <dbReference type="SAM" id="MobiDB-lite"/>
    </source>
</evidence>
<dbReference type="SUPFAM" id="SSF56281">
    <property type="entry name" value="Metallo-hydrolase/oxidoreductase"/>
    <property type="match status" value="1"/>
</dbReference>
<feature type="domain" description="Metallo-beta-lactamase" evidence="2">
    <location>
        <begin position="29"/>
        <end position="226"/>
    </location>
</feature>
<organism evidence="3 4">
    <name type="scientific">Streptomyces durmitorensis</name>
    <dbReference type="NCBI Taxonomy" id="319947"/>
    <lineage>
        <taxon>Bacteria</taxon>
        <taxon>Bacillati</taxon>
        <taxon>Actinomycetota</taxon>
        <taxon>Actinomycetes</taxon>
        <taxon>Kitasatosporales</taxon>
        <taxon>Streptomycetaceae</taxon>
        <taxon>Streptomyces</taxon>
    </lineage>
</organism>
<reference evidence="3 4" key="1">
    <citation type="submission" date="2022-05" db="EMBL/GenBank/DDBJ databases">
        <authorList>
            <person name="Zhou X."/>
            <person name="Li K."/>
            <person name="Man Y."/>
        </authorList>
    </citation>
    <scope>NUCLEOTIDE SEQUENCE [LARGE SCALE GENOMIC DNA]</scope>
    <source>
        <strain evidence="3 4">MS405</strain>
    </source>
</reference>
<dbReference type="Gene3D" id="3.60.15.10">
    <property type="entry name" value="Ribonuclease Z/Hydroxyacylglutathione hydrolase-like"/>
    <property type="match status" value="1"/>
</dbReference>
<sequence>MDLPSQLVPIPNTSGLHVWMPYRSGGWGYANCLWIISGDEAALIDTPYDGPLTDAMIQAARPVLGGRQVSTVVNTHANGDHSWGNHRFPGASVISTQSGSEHQHEEPTPQDMHRLLHETSPEDPLGWYFRRHFGVFDFLSAREPIATKTFSGHHTFTVGELEVELFEVGPAHHTGDLIVRVGDVICAGDVFFPDDHPPHWSGPIQNVIDANETILGLSPSIIIPGHGGLRGPGDVREHIDYLRAAQREIRLRFEDGLTVEEAMEDIFRRGFYPQLGLPERLMIVIAMEYRHLRGEVLGHSVMELAHGAARWAFNRRTDPGLPVA</sequence>
<feature type="compositionally biased region" description="Basic and acidic residues" evidence="1">
    <location>
        <begin position="101"/>
        <end position="111"/>
    </location>
</feature>
<dbReference type="SMART" id="SM00849">
    <property type="entry name" value="Lactamase_B"/>
    <property type="match status" value="1"/>
</dbReference>
<dbReference type="PANTHER" id="PTHR42951">
    <property type="entry name" value="METALLO-BETA-LACTAMASE DOMAIN-CONTAINING"/>
    <property type="match status" value="1"/>
</dbReference>